<sequence>MNKQKYVLFDFDGVLVNTEPIYDIFWNEAGVRYGLGENFASKIKGTTMPYVMETYFSDASEETKASVLQESNEFEKQMDFPTIDGALDFVYNVKKEGFKVGLVTSSQDFKMERAFSILSLNNVFDTIVTADRITKGKPDPMCYLLAANDWNAKPENCIVFEDSFAGIKAATLAGMRVIGVSSTIPAEELSDKVHDVIPDFSSVSVSQLLEWFK</sequence>
<dbReference type="SUPFAM" id="SSF56784">
    <property type="entry name" value="HAD-like"/>
    <property type="match status" value="1"/>
</dbReference>
<dbReference type="InterPro" id="IPR051806">
    <property type="entry name" value="HAD-like_SPP"/>
</dbReference>
<dbReference type="InterPro" id="IPR006439">
    <property type="entry name" value="HAD-SF_hydro_IA"/>
</dbReference>
<protein>
    <submittedName>
        <fullName evidence="1">Haloacid dehalogenase superfamily, subfamily IA, variant 3 with third motif having DD or ED</fullName>
    </submittedName>
</protein>
<dbReference type="NCBIfam" id="TIGR01509">
    <property type="entry name" value="HAD-SF-IA-v3"/>
    <property type="match status" value="1"/>
</dbReference>
<dbReference type="PANTHER" id="PTHR43481">
    <property type="entry name" value="FRUCTOSE-1-PHOSPHATE PHOSPHATASE"/>
    <property type="match status" value="1"/>
</dbReference>
<dbReference type="PRINTS" id="PR00413">
    <property type="entry name" value="HADHALOGNASE"/>
</dbReference>
<dbReference type="EMBL" id="FUYQ01000010">
    <property type="protein sequence ID" value="SKB53932.1"/>
    <property type="molecule type" value="Genomic_DNA"/>
</dbReference>
<gene>
    <name evidence="1" type="ORF">SAMN05660349_01650</name>
</gene>
<dbReference type="SFLD" id="SFLDS00003">
    <property type="entry name" value="Haloacid_Dehalogenase"/>
    <property type="match status" value="1"/>
</dbReference>
<evidence type="ECO:0000313" key="2">
    <source>
        <dbReference type="Proteomes" id="UP000190852"/>
    </source>
</evidence>
<dbReference type="GO" id="GO:0050308">
    <property type="term" value="F:sugar-phosphatase activity"/>
    <property type="evidence" value="ECO:0007669"/>
    <property type="project" value="TreeGrafter"/>
</dbReference>
<name>A0A1T5C2U4_9BACT</name>
<dbReference type="PANTHER" id="PTHR43481:SF4">
    <property type="entry name" value="GLYCEROL-1-PHOSPHATE PHOSPHOHYDROLASE 1-RELATED"/>
    <property type="match status" value="1"/>
</dbReference>
<dbReference type="Gene3D" id="1.10.150.240">
    <property type="entry name" value="Putative phosphatase, domain 2"/>
    <property type="match status" value="1"/>
</dbReference>
<organism evidence="1 2">
    <name type="scientific">Parabacteroides chartae</name>
    <dbReference type="NCBI Taxonomy" id="1037355"/>
    <lineage>
        <taxon>Bacteria</taxon>
        <taxon>Pseudomonadati</taxon>
        <taxon>Bacteroidota</taxon>
        <taxon>Bacteroidia</taxon>
        <taxon>Bacteroidales</taxon>
        <taxon>Tannerellaceae</taxon>
        <taxon>Parabacteroides</taxon>
    </lineage>
</organism>
<dbReference type="InterPro" id="IPR036412">
    <property type="entry name" value="HAD-like_sf"/>
</dbReference>
<evidence type="ECO:0000313" key="1">
    <source>
        <dbReference type="EMBL" id="SKB53932.1"/>
    </source>
</evidence>
<dbReference type="SFLD" id="SFLDG01135">
    <property type="entry name" value="C1.5.6:_HAD__Beta-PGM__Phospha"/>
    <property type="match status" value="1"/>
</dbReference>
<dbReference type="Proteomes" id="UP000190852">
    <property type="component" value="Unassembled WGS sequence"/>
</dbReference>
<dbReference type="RefSeq" id="WP_068186651.1">
    <property type="nucleotide sequence ID" value="NZ_FUYQ01000010.1"/>
</dbReference>
<dbReference type="SFLD" id="SFLDG01129">
    <property type="entry name" value="C1.5:_HAD__Beta-PGM__Phosphata"/>
    <property type="match status" value="1"/>
</dbReference>
<dbReference type="InterPro" id="IPR041492">
    <property type="entry name" value="HAD_2"/>
</dbReference>
<reference evidence="2" key="1">
    <citation type="submission" date="2017-02" db="EMBL/GenBank/DDBJ databases">
        <authorList>
            <person name="Varghese N."/>
            <person name="Submissions S."/>
        </authorList>
    </citation>
    <scope>NUCLEOTIDE SEQUENCE [LARGE SCALE GENOMIC DNA]</scope>
    <source>
        <strain evidence="2">DSM 24967</strain>
    </source>
</reference>
<dbReference type="Pfam" id="PF13419">
    <property type="entry name" value="HAD_2"/>
    <property type="match status" value="1"/>
</dbReference>
<dbReference type="InterPro" id="IPR023198">
    <property type="entry name" value="PGP-like_dom2"/>
</dbReference>
<dbReference type="AlphaFoldDB" id="A0A1T5C2U4"/>
<dbReference type="InterPro" id="IPR023214">
    <property type="entry name" value="HAD_sf"/>
</dbReference>
<proteinExistence type="predicted"/>
<dbReference type="Gene3D" id="3.40.50.1000">
    <property type="entry name" value="HAD superfamily/HAD-like"/>
    <property type="match status" value="1"/>
</dbReference>
<accession>A0A1T5C2U4</accession>
<keyword evidence="2" id="KW-1185">Reference proteome</keyword>